<comment type="caution">
    <text evidence="5">The sequence shown here is derived from an EMBL/GenBank/DDBJ whole genome shotgun (WGS) entry which is preliminary data.</text>
</comment>
<evidence type="ECO:0000256" key="3">
    <source>
        <dbReference type="ARBA" id="ARBA00023235"/>
    </source>
</evidence>
<dbReference type="CDD" id="cd00317">
    <property type="entry name" value="cyclophilin"/>
    <property type="match status" value="1"/>
</dbReference>
<organism evidence="5 6">
    <name type="scientific">Rufibacter roseus</name>
    <dbReference type="NCBI Taxonomy" id="1567108"/>
    <lineage>
        <taxon>Bacteria</taxon>
        <taxon>Pseudomonadati</taxon>
        <taxon>Bacteroidota</taxon>
        <taxon>Cytophagia</taxon>
        <taxon>Cytophagales</taxon>
        <taxon>Hymenobacteraceae</taxon>
        <taxon>Rufibacter</taxon>
    </lineage>
</organism>
<feature type="domain" description="PPIase cyclophilin-type" evidence="4">
    <location>
        <begin position="519"/>
        <end position="636"/>
    </location>
</feature>
<dbReference type="Pfam" id="PF00160">
    <property type="entry name" value="Pro_isomerase"/>
    <property type="match status" value="1"/>
</dbReference>
<keyword evidence="6" id="KW-1185">Reference proteome</keyword>
<accession>A0ABW2DHS5</accession>
<dbReference type="Gene3D" id="1.25.10.10">
    <property type="entry name" value="Leucine-rich Repeat Variant"/>
    <property type="match status" value="2"/>
</dbReference>
<keyword evidence="2" id="KW-0697">Rotamase</keyword>
<dbReference type="SMART" id="SM00567">
    <property type="entry name" value="EZ_HEAT"/>
    <property type="match status" value="4"/>
</dbReference>
<dbReference type="PANTHER" id="PTHR45625">
    <property type="entry name" value="PEPTIDYL-PROLYL CIS-TRANS ISOMERASE-RELATED"/>
    <property type="match status" value="1"/>
</dbReference>
<dbReference type="InterPro" id="IPR029000">
    <property type="entry name" value="Cyclophilin-like_dom_sf"/>
</dbReference>
<name>A0ABW2DHS5_9BACT</name>
<protein>
    <recommendedName>
        <fullName evidence="1">peptidylprolyl isomerase</fullName>
        <ecNumber evidence="1">5.2.1.8</ecNumber>
    </recommendedName>
</protein>
<dbReference type="InterPro" id="IPR016024">
    <property type="entry name" value="ARM-type_fold"/>
</dbReference>
<dbReference type="PROSITE" id="PS50072">
    <property type="entry name" value="CSA_PPIASE_2"/>
    <property type="match status" value="1"/>
</dbReference>
<dbReference type="InterPro" id="IPR044666">
    <property type="entry name" value="Cyclophilin_A-like"/>
</dbReference>
<dbReference type="InterPro" id="IPR011989">
    <property type="entry name" value="ARM-like"/>
</dbReference>
<evidence type="ECO:0000259" key="4">
    <source>
        <dbReference type="PROSITE" id="PS50072"/>
    </source>
</evidence>
<dbReference type="InterPro" id="IPR002130">
    <property type="entry name" value="Cyclophilin-type_PPIase_dom"/>
</dbReference>
<evidence type="ECO:0000313" key="6">
    <source>
        <dbReference type="Proteomes" id="UP001596405"/>
    </source>
</evidence>
<dbReference type="SUPFAM" id="SSF48371">
    <property type="entry name" value="ARM repeat"/>
    <property type="match status" value="2"/>
</dbReference>
<dbReference type="SUPFAM" id="SSF50891">
    <property type="entry name" value="Cyclophilin-like"/>
    <property type="match status" value="1"/>
</dbReference>
<dbReference type="Pfam" id="PF13646">
    <property type="entry name" value="HEAT_2"/>
    <property type="match status" value="2"/>
</dbReference>
<sequence>MKKRFRSAAALLLIAAACSQPGQKSSSGTGNKFSDATIRNIYTLQDERKTEGLLPFLQRPEAMYRREAALAFASVQDTAAVSALTPLLQDPEAEVQKAAAYALGQIGKSSAEQALIAAYGSITNPAVRAEILEVWGKVATQRGLDMLSMISSGDSELQRGQAWALYRAGQRKLNYGAALKKASNLLSAKDEATRLGAAHFLGRTPNLDVSALKQPLFTVVRQDPSAHVRMAAVLALGKMTDTSGVAPVITQVLRNDTDYRVRVNAVRPLHNLAYAQVKDAAFAALSDKHPHVALAAAEYLTAKAPASESGRLLEEANKQSKWRVRAALFGAALATAPSAQKSAVAQQIQQRYTTSKDPYEKAALLTALSKDQNQFKFIQEQVFTAKDPVIGTTGLETLASIRGRKDFNQANAAEFSNIFKRAVESGDVALVGIGAGAIRNPDLGMRFSFPDKSFLTQARDKLTLPRDVETHIELQKTIDYLEGKPESPVAKTPFSHPINWATVNSLSKDQKALLRTSKGDITLQLYVEDAPGSVANFVELVKKGFYDGKNFHRVVPNFVVQGGDPRGDGWGSSDYAIRSEFPNLHYLEGTLGMASAGKDTESVQWFITHSPTPHLDGRYSIFAHVIKGMDVVHQLEIGDKIEKVTLVK</sequence>
<evidence type="ECO:0000256" key="2">
    <source>
        <dbReference type="ARBA" id="ARBA00023110"/>
    </source>
</evidence>
<dbReference type="EMBL" id="JBHSYQ010000003">
    <property type="protein sequence ID" value="MFC6997427.1"/>
    <property type="molecule type" value="Genomic_DNA"/>
</dbReference>
<dbReference type="Gene3D" id="2.40.100.10">
    <property type="entry name" value="Cyclophilin-like"/>
    <property type="match status" value="1"/>
</dbReference>
<evidence type="ECO:0000313" key="5">
    <source>
        <dbReference type="EMBL" id="MFC6997427.1"/>
    </source>
</evidence>
<dbReference type="RefSeq" id="WP_082882841.1">
    <property type="nucleotide sequence ID" value="NZ_JBHSYQ010000003.1"/>
</dbReference>
<dbReference type="Proteomes" id="UP001596405">
    <property type="component" value="Unassembled WGS sequence"/>
</dbReference>
<dbReference type="PROSITE" id="PS51257">
    <property type="entry name" value="PROKAR_LIPOPROTEIN"/>
    <property type="match status" value="1"/>
</dbReference>
<keyword evidence="3 5" id="KW-0413">Isomerase</keyword>
<evidence type="ECO:0000256" key="1">
    <source>
        <dbReference type="ARBA" id="ARBA00013194"/>
    </source>
</evidence>
<dbReference type="PRINTS" id="PR00153">
    <property type="entry name" value="CSAPPISMRASE"/>
</dbReference>
<dbReference type="GO" id="GO:0003755">
    <property type="term" value="F:peptidyl-prolyl cis-trans isomerase activity"/>
    <property type="evidence" value="ECO:0007669"/>
    <property type="project" value="UniProtKB-EC"/>
</dbReference>
<dbReference type="EC" id="5.2.1.8" evidence="1"/>
<proteinExistence type="predicted"/>
<dbReference type="InterPro" id="IPR004155">
    <property type="entry name" value="PBS_lyase_HEAT"/>
</dbReference>
<reference evidence="6" key="1">
    <citation type="journal article" date="2019" name="Int. J. Syst. Evol. Microbiol.">
        <title>The Global Catalogue of Microorganisms (GCM) 10K type strain sequencing project: providing services to taxonomists for standard genome sequencing and annotation.</title>
        <authorList>
            <consortium name="The Broad Institute Genomics Platform"/>
            <consortium name="The Broad Institute Genome Sequencing Center for Infectious Disease"/>
            <person name="Wu L."/>
            <person name="Ma J."/>
        </authorList>
    </citation>
    <scope>NUCLEOTIDE SEQUENCE [LARGE SCALE GENOMIC DNA]</scope>
    <source>
        <strain evidence="6">CGMCC 4.7393</strain>
    </source>
</reference>
<gene>
    <name evidence="5" type="ORF">ACFQHR_07310</name>
</gene>
<dbReference type="PANTHER" id="PTHR45625:SF4">
    <property type="entry name" value="PEPTIDYLPROLYL ISOMERASE DOMAIN AND WD REPEAT-CONTAINING PROTEIN 1"/>
    <property type="match status" value="1"/>
</dbReference>